<evidence type="ECO:0000313" key="2">
    <source>
        <dbReference type="EMBL" id="GIF23223.1"/>
    </source>
</evidence>
<protein>
    <submittedName>
        <fullName evidence="2">Monooxygenase</fullName>
    </submittedName>
</protein>
<reference evidence="2" key="1">
    <citation type="submission" date="2021-01" db="EMBL/GenBank/DDBJ databases">
        <title>Whole genome shotgun sequence of Actinoplanes tereljensis NBRC 105297.</title>
        <authorList>
            <person name="Komaki H."/>
            <person name="Tamura T."/>
        </authorList>
    </citation>
    <scope>NUCLEOTIDE SEQUENCE</scope>
    <source>
        <strain evidence="2">NBRC 105297</strain>
    </source>
</reference>
<keyword evidence="2" id="KW-0503">Monooxygenase</keyword>
<dbReference type="PANTHER" id="PTHR43539">
    <property type="entry name" value="FLAVIN-BINDING MONOOXYGENASE-LIKE PROTEIN (AFU_ORTHOLOGUE AFUA_4G09220)"/>
    <property type="match status" value="1"/>
</dbReference>
<comment type="caution">
    <text evidence="2">The sequence shown here is derived from an EMBL/GenBank/DDBJ whole genome shotgun (WGS) entry which is preliminary data.</text>
</comment>
<keyword evidence="1" id="KW-0560">Oxidoreductase</keyword>
<proteinExistence type="predicted"/>
<dbReference type="PRINTS" id="PR00469">
    <property type="entry name" value="PNDRDTASEII"/>
</dbReference>
<dbReference type="GO" id="GO:0005829">
    <property type="term" value="C:cytosol"/>
    <property type="evidence" value="ECO:0007669"/>
    <property type="project" value="TreeGrafter"/>
</dbReference>
<dbReference type="PANTHER" id="PTHR43539:SF78">
    <property type="entry name" value="FLAVIN-CONTAINING MONOOXYGENASE"/>
    <property type="match status" value="1"/>
</dbReference>
<organism evidence="2 3">
    <name type="scientific">Paractinoplanes tereljensis</name>
    <dbReference type="NCBI Taxonomy" id="571912"/>
    <lineage>
        <taxon>Bacteria</taxon>
        <taxon>Bacillati</taxon>
        <taxon>Actinomycetota</taxon>
        <taxon>Actinomycetes</taxon>
        <taxon>Micromonosporales</taxon>
        <taxon>Micromonosporaceae</taxon>
        <taxon>Paractinoplanes</taxon>
    </lineage>
</organism>
<dbReference type="InterPro" id="IPR036188">
    <property type="entry name" value="FAD/NAD-bd_sf"/>
</dbReference>
<accession>A0A919TU39</accession>
<sequence length="394" mass="42310">MASRGVNKQSTRVGPDVEPVLIIGAGPAGLAAAAELRHHGVPSRIIDRADAVASSWRTRYDALRLNTCRWNSVLRVGDRFAPGTPFFPLREHAVAYLENFAAKHEVDVQFGVQVDLIESVPEGWRVCTSAGPMTARQVVVATGHQHTPWLPDWPGKDEYAGRIVHSWHYRNPQEFQGLDVLVVGSGCSGLDIARDLAQGGAAHVQVAVRTQPNLLRKKSLGLPTDLLAAALYRAPVRVADSAGRFVQRSSIGDLRKSGLGRPKEGIFTGLHRDGSPPVIVGDDVFDAIRNRQFKIVASVSSVGADGVRLADGTMLQPDAIIAATGYTSGLTSVVGHLGVLDERGNPLNYRQPAVQPGLHFLGYAPCMGVIGRDAKRVMRHVLAELNSPTFSASS</sequence>
<gene>
    <name evidence="2" type="ORF">Ate02nite_59530</name>
</gene>
<dbReference type="GO" id="GO:0050660">
    <property type="term" value="F:flavin adenine dinucleotide binding"/>
    <property type="evidence" value="ECO:0007669"/>
    <property type="project" value="TreeGrafter"/>
</dbReference>
<dbReference type="GO" id="GO:0004497">
    <property type="term" value="F:monooxygenase activity"/>
    <property type="evidence" value="ECO:0007669"/>
    <property type="project" value="UniProtKB-KW"/>
</dbReference>
<keyword evidence="3" id="KW-1185">Reference proteome</keyword>
<dbReference type="AlphaFoldDB" id="A0A919TU39"/>
<dbReference type="InterPro" id="IPR050982">
    <property type="entry name" value="Auxin_biosynth/cation_transpt"/>
</dbReference>
<dbReference type="SUPFAM" id="SSF51905">
    <property type="entry name" value="FAD/NAD(P)-binding domain"/>
    <property type="match status" value="2"/>
</dbReference>
<dbReference type="Gene3D" id="3.50.50.60">
    <property type="entry name" value="FAD/NAD(P)-binding domain"/>
    <property type="match status" value="1"/>
</dbReference>
<dbReference type="RefSeq" id="WP_203811138.1">
    <property type="nucleotide sequence ID" value="NZ_BOMY01000039.1"/>
</dbReference>
<evidence type="ECO:0000256" key="1">
    <source>
        <dbReference type="ARBA" id="ARBA00023002"/>
    </source>
</evidence>
<dbReference type="EMBL" id="BOMY01000039">
    <property type="protein sequence ID" value="GIF23223.1"/>
    <property type="molecule type" value="Genomic_DNA"/>
</dbReference>
<evidence type="ECO:0000313" key="3">
    <source>
        <dbReference type="Proteomes" id="UP000623608"/>
    </source>
</evidence>
<name>A0A919TU39_9ACTN</name>
<dbReference type="PRINTS" id="PR00368">
    <property type="entry name" value="FADPNR"/>
</dbReference>
<dbReference type="Proteomes" id="UP000623608">
    <property type="component" value="Unassembled WGS sequence"/>
</dbReference>
<dbReference type="Pfam" id="PF13738">
    <property type="entry name" value="Pyr_redox_3"/>
    <property type="match status" value="1"/>
</dbReference>